<accession>A0ACD1I9P5</accession>
<sequence>MDDKPSATSWDSNEMSPSSIFFTEDHPSHHPISVTSDADNEADAEAGNEADTEAGNEADNEASSLLHSRMSDDDPPEEYRPPGQYTITSYEYQGEEYHGQTDTFIIGSDASNILKEADPPIPCVLWGIMIRYIFQHEINDSSIPISVDLVVEDEQVEDAIETLRKAGFKDDDNYPGCPYNGGACPVNELKPVHVFHLFDSFSHTRLEEKAGVKKGPQLHHDLRLHFKSNVYWKLPKFTVQTEANKADESFMLTLDHRLHWEGVHRPNVKDYPPTKSPLVLPTPARFAEALVYLKVRDEHFKTNEIWWEEYLEEHVKTYLYVAQYGDLFHLDAKQRTLSETCRRWWESCRTGEYTSIPSSTLLDELEKEIRLEMGVSGEPEPIPLDSHWGQENPPDNRTSVSPRAPYSTDDEAGPFRMSESDRAVDTDE</sequence>
<reference evidence="1" key="1">
    <citation type="submission" date="2018-02" db="EMBL/GenBank/DDBJ databases">
        <title>The genomes of Aspergillus section Nigri reveals drivers in fungal speciation.</title>
        <authorList>
            <consortium name="DOE Joint Genome Institute"/>
            <person name="Vesth T.C."/>
            <person name="Nybo J."/>
            <person name="Theobald S."/>
            <person name="Brandl J."/>
            <person name="Frisvad J.C."/>
            <person name="Nielsen K.F."/>
            <person name="Lyhne E.K."/>
            <person name="Kogle M.E."/>
            <person name="Kuo A."/>
            <person name="Riley R."/>
            <person name="Clum A."/>
            <person name="Nolan M."/>
            <person name="Lipzen A."/>
            <person name="Salamov A."/>
            <person name="Henrissat B."/>
            <person name="Wiebenga A."/>
            <person name="De vries R.P."/>
            <person name="Grigoriev I.V."/>
            <person name="Mortensen U.H."/>
            <person name="Andersen M.R."/>
            <person name="Baker S.E."/>
        </authorList>
    </citation>
    <scope>NUCLEOTIDE SEQUENCE</scope>
    <source>
        <strain evidence="1">CBS 115574</strain>
    </source>
</reference>
<dbReference type="EMBL" id="KZ824555">
    <property type="protein sequence ID" value="RAK87317.1"/>
    <property type="molecule type" value="Genomic_DNA"/>
</dbReference>
<gene>
    <name evidence="1" type="ORF">BO79DRAFT_256376</name>
</gene>
<keyword evidence="2" id="KW-1185">Reference proteome</keyword>
<evidence type="ECO:0000313" key="2">
    <source>
        <dbReference type="Proteomes" id="UP000249748"/>
    </source>
</evidence>
<organism evidence="1 2">
    <name type="scientific">Aspergillus costaricaensis CBS 115574</name>
    <dbReference type="NCBI Taxonomy" id="1448317"/>
    <lineage>
        <taxon>Eukaryota</taxon>
        <taxon>Fungi</taxon>
        <taxon>Dikarya</taxon>
        <taxon>Ascomycota</taxon>
        <taxon>Pezizomycotina</taxon>
        <taxon>Eurotiomycetes</taxon>
        <taxon>Eurotiomycetidae</taxon>
        <taxon>Eurotiales</taxon>
        <taxon>Aspergillaceae</taxon>
        <taxon>Aspergillus</taxon>
        <taxon>Aspergillus subgen. Circumdati</taxon>
    </lineage>
</organism>
<name>A0ACD1I9P5_9EURO</name>
<dbReference type="Proteomes" id="UP000249748">
    <property type="component" value="Unassembled WGS sequence"/>
</dbReference>
<protein>
    <submittedName>
        <fullName evidence="1">Uncharacterized protein</fullName>
    </submittedName>
</protein>
<evidence type="ECO:0000313" key="1">
    <source>
        <dbReference type="EMBL" id="RAK87317.1"/>
    </source>
</evidence>
<proteinExistence type="predicted"/>